<comment type="caution">
    <text evidence="1">The sequence shown here is derived from an EMBL/GenBank/DDBJ whole genome shotgun (WGS) entry which is preliminary data.</text>
</comment>
<evidence type="ECO:0000313" key="2">
    <source>
        <dbReference type="Proteomes" id="UP001295794"/>
    </source>
</evidence>
<evidence type="ECO:0000313" key="1">
    <source>
        <dbReference type="EMBL" id="CAK5283603.1"/>
    </source>
</evidence>
<accession>A0AAD2HWW2</accession>
<sequence>KKQSKKTAKLNSERRSLKFWAQGVWEDEILAPHIQRYQDALERGQCAEAAYLQHVCHEYHAQVPWQTHDNKEPPLPLPAYVRGTPAFVQSS</sequence>
<proteinExistence type="predicted"/>
<protein>
    <submittedName>
        <fullName evidence="1">Uncharacterized protein</fullName>
    </submittedName>
</protein>
<gene>
    <name evidence="1" type="ORF">MYCIT1_LOCUS36258</name>
</gene>
<name>A0AAD2HWW2_9AGAR</name>
<organism evidence="1 2">
    <name type="scientific">Mycena citricolor</name>
    <dbReference type="NCBI Taxonomy" id="2018698"/>
    <lineage>
        <taxon>Eukaryota</taxon>
        <taxon>Fungi</taxon>
        <taxon>Dikarya</taxon>
        <taxon>Basidiomycota</taxon>
        <taxon>Agaricomycotina</taxon>
        <taxon>Agaricomycetes</taxon>
        <taxon>Agaricomycetidae</taxon>
        <taxon>Agaricales</taxon>
        <taxon>Marasmiineae</taxon>
        <taxon>Mycenaceae</taxon>
        <taxon>Mycena</taxon>
    </lineage>
</organism>
<dbReference type="Proteomes" id="UP001295794">
    <property type="component" value="Unassembled WGS sequence"/>
</dbReference>
<dbReference type="AlphaFoldDB" id="A0AAD2HWW2"/>
<reference evidence="1" key="1">
    <citation type="submission" date="2023-11" db="EMBL/GenBank/DDBJ databases">
        <authorList>
            <person name="De Vega J J."/>
            <person name="De Vega J J."/>
        </authorList>
    </citation>
    <scope>NUCLEOTIDE SEQUENCE</scope>
</reference>
<dbReference type="EMBL" id="CAVNYO010000469">
    <property type="protein sequence ID" value="CAK5283603.1"/>
    <property type="molecule type" value="Genomic_DNA"/>
</dbReference>
<feature type="non-terminal residue" evidence="1">
    <location>
        <position position="1"/>
    </location>
</feature>
<keyword evidence="2" id="KW-1185">Reference proteome</keyword>